<proteinExistence type="inferred from homology"/>
<reference evidence="8" key="1">
    <citation type="submission" date="2022-01" db="EMBL/GenBank/DDBJ databases">
        <title>Pseudomonas sp. nov. isolated from Antarctic regolith.</title>
        <authorList>
            <person name="Novakova D."/>
            <person name="Sedlar K."/>
        </authorList>
    </citation>
    <scope>NUCLEOTIDE SEQUENCE</scope>
    <source>
        <strain evidence="8">P2647</strain>
    </source>
</reference>
<dbReference type="InterPro" id="IPR047689">
    <property type="entry name" value="CopD"/>
</dbReference>
<comment type="subcellular location">
    <subcellularLocation>
        <location evidence="6">Cell inner membrane</location>
        <topology evidence="6">Multi-pass membrane protein</topology>
    </subcellularLocation>
    <subcellularLocation>
        <location evidence="1">Cell membrane</location>
        <topology evidence="1">Multi-pass membrane protein</topology>
    </subcellularLocation>
</comment>
<evidence type="ECO:0000256" key="3">
    <source>
        <dbReference type="ARBA" id="ARBA00022692"/>
    </source>
</evidence>
<evidence type="ECO:0000256" key="4">
    <source>
        <dbReference type="ARBA" id="ARBA00022989"/>
    </source>
</evidence>
<keyword evidence="4 6" id="KW-1133">Transmembrane helix</keyword>
<keyword evidence="9" id="KW-1185">Reference proteome</keyword>
<feature type="transmembrane region" description="Helical" evidence="6">
    <location>
        <begin position="264"/>
        <end position="286"/>
    </location>
</feature>
<feature type="domain" description="Copper resistance protein D" evidence="7">
    <location>
        <begin position="183"/>
        <end position="279"/>
    </location>
</feature>
<dbReference type="Pfam" id="PF05425">
    <property type="entry name" value="CopD"/>
    <property type="match status" value="1"/>
</dbReference>
<feature type="transmembrane region" description="Helical" evidence="6">
    <location>
        <begin position="219"/>
        <end position="243"/>
    </location>
</feature>
<keyword evidence="6" id="KW-0997">Cell inner membrane</keyword>
<sequence length="287" mass="30389">MHEGLILCRFIHFGAVLLLFGVGAFRSLLFARHLLPFEASPAGPRLSRVLGWLAAIALASALAWLMLTAAYLSSDWSSAIDASTVRLVLSGTWFGHVWVVHLLLNALVVILNRRVRPRALLTLNALLLLTLAPVGHGAMFDGLKGQLLILNQMLHLLGVGTWLGGLLMLALLMRADHGVDLVAVLRRFSGIGYGLVALIIATGLINVRALSGGFWPEPAFAGFGLVLAVKVSMVGGMLVLAALNRQLAHGADLPLARLRLSVSLECLFGAGALAAVSLLGTLPPMLA</sequence>
<keyword evidence="2 6" id="KW-1003">Cell membrane</keyword>
<keyword evidence="3 6" id="KW-0812">Transmembrane</keyword>
<evidence type="ECO:0000256" key="6">
    <source>
        <dbReference type="RuleBase" id="RU369037"/>
    </source>
</evidence>
<protein>
    <recommendedName>
        <fullName evidence="6">Copper resistance protein D</fullName>
    </recommendedName>
</protein>
<dbReference type="InterPro" id="IPR008457">
    <property type="entry name" value="Cu-R_CopD_dom"/>
</dbReference>
<dbReference type="InterPro" id="IPR032694">
    <property type="entry name" value="CopC/D"/>
</dbReference>
<dbReference type="PANTHER" id="PTHR34820">
    <property type="entry name" value="INNER MEMBRANE PROTEIN YEBZ"/>
    <property type="match status" value="1"/>
</dbReference>
<dbReference type="Proteomes" id="UP001162905">
    <property type="component" value="Unassembled WGS sequence"/>
</dbReference>
<feature type="transmembrane region" description="Helical" evidence="6">
    <location>
        <begin position="184"/>
        <end position="207"/>
    </location>
</feature>
<feature type="transmembrane region" description="Helical" evidence="6">
    <location>
        <begin position="49"/>
        <end position="73"/>
    </location>
</feature>
<evidence type="ECO:0000313" key="9">
    <source>
        <dbReference type="Proteomes" id="UP001162905"/>
    </source>
</evidence>
<feature type="transmembrane region" description="Helical" evidence="6">
    <location>
        <begin position="6"/>
        <end position="29"/>
    </location>
</feature>
<dbReference type="NCBIfam" id="NF033808">
    <property type="entry name" value="copper_CopD"/>
    <property type="match status" value="1"/>
</dbReference>
<dbReference type="EMBL" id="JAKJXH010000032">
    <property type="protein sequence ID" value="MCF7545155.1"/>
    <property type="molecule type" value="Genomic_DNA"/>
</dbReference>
<evidence type="ECO:0000313" key="8">
    <source>
        <dbReference type="EMBL" id="MCF7545155.1"/>
    </source>
</evidence>
<evidence type="ECO:0000256" key="5">
    <source>
        <dbReference type="ARBA" id="ARBA00023136"/>
    </source>
</evidence>
<gene>
    <name evidence="8" type="primary">copD</name>
    <name evidence="8" type="ORF">L4G47_23455</name>
</gene>
<organism evidence="8 9">
    <name type="scientific">Pseudomonas petrae</name>
    <dbReference type="NCBI Taxonomy" id="2912190"/>
    <lineage>
        <taxon>Bacteria</taxon>
        <taxon>Pseudomonadati</taxon>
        <taxon>Pseudomonadota</taxon>
        <taxon>Gammaproteobacteria</taxon>
        <taxon>Pseudomonadales</taxon>
        <taxon>Pseudomonadaceae</taxon>
        <taxon>Pseudomonas</taxon>
    </lineage>
</organism>
<evidence type="ECO:0000259" key="7">
    <source>
        <dbReference type="Pfam" id="PF05425"/>
    </source>
</evidence>
<feature type="transmembrane region" description="Helical" evidence="6">
    <location>
        <begin position="93"/>
        <end position="112"/>
    </location>
</feature>
<dbReference type="PANTHER" id="PTHR34820:SF4">
    <property type="entry name" value="INNER MEMBRANE PROTEIN YEBZ"/>
    <property type="match status" value="1"/>
</dbReference>
<accession>A0ABS9IC05</accession>
<dbReference type="RefSeq" id="WP_237254485.1">
    <property type="nucleotide sequence ID" value="NZ_JAKJXH010000032.1"/>
</dbReference>
<keyword evidence="5 6" id="KW-0472">Membrane</keyword>
<comment type="function">
    <text evidence="6">Involved in copper resistance.</text>
</comment>
<evidence type="ECO:0000256" key="1">
    <source>
        <dbReference type="ARBA" id="ARBA00004651"/>
    </source>
</evidence>
<keyword evidence="6" id="KW-0186">Copper</keyword>
<evidence type="ECO:0000256" key="2">
    <source>
        <dbReference type="ARBA" id="ARBA00022475"/>
    </source>
</evidence>
<feature type="transmembrane region" description="Helical" evidence="6">
    <location>
        <begin position="119"/>
        <end position="140"/>
    </location>
</feature>
<comment type="caution">
    <text evidence="8">The sequence shown here is derived from an EMBL/GenBank/DDBJ whole genome shotgun (WGS) entry which is preliminary data.</text>
</comment>
<name>A0ABS9IC05_9PSED</name>
<feature type="transmembrane region" description="Helical" evidence="6">
    <location>
        <begin position="152"/>
        <end position="172"/>
    </location>
</feature>
<comment type="similarity">
    <text evidence="6">Belongs to the CopD family.</text>
</comment>